<dbReference type="PROSITE" id="PS52004">
    <property type="entry name" value="KS3_2"/>
    <property type="match status" value="1"/>
</dbReference>
<dbReference type="SUPFAM" id="SSF53901">
    <property type="entry name" value="Thiolase-like"/>
    <property type="match status" value="1"/>
</dbReference>
<evidence type="ECO:0000256" key="1">
    <source>
        <dbReference type="ARBA" id="ARBA00022679"/>
    </source>
</evidence>
<name>M2UFS6_COCH5</name>
<keyword evidence="1" id="KW-0808">Transferase</keyword>
<dbReference type="GO" id="GO:0004315">
    <property type="term" value="F:3-oxoacyl-[acyl-carrier-protein] synthase activity"/>
    <property type="evidence" value="ECO:0007669"/>
    <property type="project" value="InterPro"/>
</dbReference>
<dbReference type="HOGENOM" id="CLU_000022_16_2_1"/>
<dbReference type="Pfam" id="PF00109">
    <property type="entry name" value="ketoacyl-synt"/>
    <property type="match status" value="1"/>
</dbReference>
<reference evidence="4 5" key="1">
    <citation type="journal article" date="2012" name="PLoS Pathog.">
        <title>Diverse lifestyles and strategies of plant pathogenesis encoded in the genomes of eighteen Dothideomycetes fungi.</title>
        <authorList>
            <person name="Ohm R.A."/>
            <person name="Feau N."/>
            <person name="Henrissat B."/>
            <person name="Schoch C.L."/>
            <person name="Horwitz B.A."/>
            <person name="Barry K.W."/>
            <person name="Condon B.J."/>
            <person name="Copeland A.C."/>
            <person name="Dhillon B."/>
            <person name="Glaser F."/>
            <person name="Hesse C.N."/>
            <person name="Kosti I."/>
            <person name="LaButti K."/>
            <person name="Lindquist E.A."/>
            <person name="Lucas S."/>
            <person name="Salamov A.A."/>
            <person name="Bradshaw R.E."/>
            <person name="Ciuffetti L."/>
            <person name="Hamelin R.C."/>
            <person name="Kema G.H.J."/>
            <person name="Lawrence C."/>
            <person name="Scott J.A."/>
            <person name="Spatafora J.W."/>
            <person name="Turgeon B.G."/>
            <person name="de Wit P.J.G.M."/>
            <person name="Zhong S."/>
            <person name="Goodwin S.B."/>
            <person name="Grigoriev I.V."/>
        </authorList>
    </citation>
    <scope>NUCLEOTIDE SEQUENCE [LARGE SCALE GENOMIC DNA]</scope>
    <source>
        <strain evidence="5">C5 / ATCC 48332 / race O</strain>
    </source>
</reference>
<evidence type="ECO:0000313" key="4">
    <source>
        <dbReference type="EMBL" id="EMD86782.1"/>
    </source>
</evidence>
<dbReference type="PROSITE" id="PS00606">
    <property type="entry name" value="KS3_1"/>
    <property type="match status" value="1"/>
</dbReference>
<dbReference type="GO" id="GO:0006633">
    <property type="term" value="P:fatty acid biosynthetic process"/>
    <property type="evidence" value="ECO:0007669"/>
    <property type="project" value="InterPro"/>
</dbReference>
<proteinExistence type="predicted"/>
<dbReference type="OMA" id="SESGWIC"/>
<dbReference type="InterPro" id="IPR020841">
    <property type="entry name" value="PKS_Beta-ketoAc_synthase_dom"/>
</dbReference>
<dbReference type="EMBL" id="KB445584">
    <property type="protein sequence ID" value="EMD86782.1"/>
    <property type="molecule type" value="Genomic_DNA"/>
</dbReference>
<dbReference type="SMART" id="SM00825">
    <property type="entry name" value="PKS_KS"/>
    <property type="match status" value="1"/>
</dbReference>
<organism evidence="4 5">
    <name type="scientific">Cochliobolus heterostrophus (strain C5 / ATCC 48332 / race O)</name>
    <name type="common">Southern corn leaf blight fungus</name>
    <name type="synonym">Bipolaris maydis</name>
    <dbReference type="NCBI Taxonomy" id="701091"/>
    <lineage>
        <taxon>Eukaryota</taxon>
        <taxon>Fungi</taxon>
        <taxon>Dikarya</taxon>
        <taxon>Ascomycota</taxon>
        <taxon>Pezizomycotina</taxon>
        <taxon>Dothideomycetes</taxon>
        <taxon>Pleosporomycetidae</taxon>
        <taxon>Pleosporales</taxon>
        <taxon>Pleosporineae</taxon>
        <taxon>Pleosporaceae</taxon>
        <taxon>Bipolaris</taxon>
    </lineage>
</organism>
<sequence length="173" mass="18371">MDPHQRPSLELTYEGLQNAGIRPDRLAGNPNDYSRMLMEDLQAIEAWSGIGTAHHGISNRISYHPDLRGPSRAVDAACASSLVALHLARGAIVSGESTLAICSGVNVICTPEITCMLQKAGALKADSVCRSFNAAASGYARGEEWGIIILKRLSAAQEDNDHILAMLKSSASA</sequence>
<feature type="domain" description="Ketosynthase family 3 (KS3)" evidence="3">
    <location>
        <begin position="1"/>
        <end position="173"/>
    </location>
</feature>
<keyword evidence="2" id="KW-0511">Multifunctional enzyme</keyword>
<evidence type="ECO:0000259" key="3">
    <source>
        <dbReference type="PROSITE" id="PS52004"/>
    </source>
</evidence>
<evidence type="ECO:0000313" key="5">
    <source>
        <dbReference type="Proteomes" id="UP000016936"/>
    </source>
</evidence>
<keyword evidence="5" id="KW-1185">Reference proteome</keyword>
<dbReference type="InterPro" id="IPR050091">
    <property type="entry name" value="PKS_NRPS_Biosynth_Enz"/>
</dbReference>
<gene>
    <name evidence="4" type="ORF">COCHEDRAFT_1160405</name>
</gene>
<evidence type="ECO:0000256" key="2">
    <source>
        <dbReference type="ARBA" id="ARBA00023268"/>
    </source>
</evidence>
<dbReference type="Gene3D" id="3.40.47.10">
    <property type="match status" value="1"/>
</dbReference>
<accession>M2UFS6</accession>
<dbReference type="GO" id="GO:0004312">
    <property type="term" value="F:fatty acid synthase activity"/>
    <property type="evidence" value="ECO:0007669"/>
    <property type="project" value="TreeGrafter"/>
</dbReference>
<dbReference type="Proteomes" id="UP000016936">
    <property type="component" value="Unassembled WGS sequence"/>
</dbReference>
<dbReference type="InterPro" id="IPR018201">
    <property type="entry name" value="Ketoacyl_synth_AS"/>
</dbReference>
<dbReference type="STRING" id="701091.M2UFS6"/>
<dbReference type="PANTHER" id="PTHR43775:SF22">
    <property type="entry name" value="SYNTHASE, PUTATIVE (JCVI)-RELATED"/>
    <property type="match status" value="1"/>
</dbReference>
<protein>
    <recommendedName>
        <fullName evidence="3">Ketosynthase family 3 (KS3) domain-containing protein</fullName>
    </recommendedName>
</protein>
<dbReference type="eggNOG" id="KOG1202">
    <property type="taxonomic scope" value="Eukaryota"/>
</dbReference>
<dbReference type="CDD" id="cd00833">
    <property type="entry name" value="PKS"/>
    <property type="match status" value="1"/>
</dbReference>
<dbReference type="GO" id="GO:0044550">
    <property type="term" value="P:secondary metabolite biosynthetic process"/>
    <property type="evidence" value="ECO:0007669"/>
    <property type="project" value="TreeGrafter"/>
</dbReference>
<reference evidence="5" key="2">
    <citation type="journal article" date="2013" name="PLoS Genet.">
        <title>Comparative genome structure, secondary metabolite, and effector coding capacity across Cochliobolus pathogens.</title>
        <authorList>
            <person name="Condon B.J."/>
            <person name="Leng Y."/>
            <person name="Wu D."/>
            <person name="Bushley K.E."/>
            <person name="Ohm R.A."/>
            <person name="Otillar R."/>
            <person name="Martin J."/>
            <person name="Schackwitz W."/>
            <person name="Grimwood J."/>
            <person name="MohdZainudin N."/>
            <person name="Xue C."/>
            <person name="Wang R."/>
            <person name="Manning V.A."/>
            <person name="Dhillon B."/>
            <person name="Tu Z.J."/>
            <person name="Steffenson B.J."/>
            <person name="Salamov A."/>
            <person name="Sun H."/>
            <person name="Lowry S."/>
            <person name="LaButti K."/>
            <person name="Han J."/>
            <person name="Copeland A."/>
            <person name="Lindquist E."/>
            <person name="Barry K."/>
            <person name="Schmutz J."/>
            <person name="Baker S.E."/>
            <person name="Ciuffetti L.M."/>
            <person name="Grigoriev I.V."/>
            <person name="Zhong S."/>
            <person name="Turgeon B.G."/>
        </authorList>
    </citation>
    <scope>NUCLEOTIDE SEQUENCE [LARGE SCALE GENOMIC DNA]</scope>
    <source>
        <strain evidence="5">C5 / ATCC 48332 / race O</strain>
    </source>
</reference>
<dbReference type="InterPro" id="IPR016039">
    <property type="entry name" value="Thiolase-like"/>
</dbReference>
<dbReference type="PANTHER" id="PTHR43775">
    <property type="entry name" value="FATTY ACID SYNTHASE"/>
    <property type="match status" value="1"/>
</dbReference>
<dbReference type="AlphaFoldDB" id="M2UFS6"/>
<dbReference type="InterPro" id="IPR014030">
    <property type="entry name" value="Ketoacyl_synth_N"/>
</dbReference>